<evidence type="ECO:0000313" key="2">
    <source>
        <dbReference type="EMBL" id="CAL1156420.1"/>
    </source>
</evidence>
<keyword evidence="4" id="KW-1185">Reference proteome</keyword>
<dbReference type="EMBL" id="CAMXCT020003209">
    <property type="protein sequence ID" value="CAL1156420.1"/>
    <property type="molecule type" value="Genomic_DNA"/>
</dbReference>
<protein>
    <submittedName>
        <fullName evidence="3">Fe2OG dioxygenase domain-containing protein</fullName>
    </submittedName>
</protein>
<evidence type="ECO:0000313" key="4">
    <source>
        <dbReference type="Proteomes" id="UP001152797"/>
    </source>
</evidence>
<keyword evidence="3" id="KW-0560">Oxidoreductase</keyword>
<proteinExistence type="predicted"/>
<dbReference type="EMBL" id="CAMXCT010003209">
    <property type="protein sequence ID" value="CAI4003045.1"/>
    <property type="molecule type" value="Genomic_DNA"/>
</dbReference>
<evidence type="ECO:0000313" key="3">
    <source>
        <dbReference type="EMBL" id="CAL4790357.1"/>
    </source>
</evidence>
<comment type="caution">
    <text evidence="1">The sequence shown here is derived from an EMBL/GenBank/DDBJ whole genome shotgun (WGS) entry which is preliminary data.</text>
</comment>
<dbReference type="InterPro" id="IPR037151">
    <property type="entry name" value="AlkB-like_sf"/>
</dbReference>
<evidence type="ECO:0000313" key="1">
    <source>
        <dbReference type="EMBL" id="CAI4003045.1"/>
    </source>
</evidence>
<organism evidence="1">
    <name type="scientific">Cladocopium goreaui</name>
    <dbReference type="NCBI Taxonomy" id="2562237"/>
    <lineage>
        <taxon>Eukaryota</taxon>
        <taxon>Sar</taxon>
        <taxon>Alveolata</taxon>
        <taxon>Dinophyceae</taxon>
        <taxon>Suessiales</taxon>
        <taxon>Symbiodiniaceae</taxon>
        <taxon>Cladocopium</taxon>
    </lineage>
</organism>
<dbReference type="SUPFAM" id="SSF51197">
    <property type="entry name" value="Clavaminate synthase-like"/>
    <property type="match status" value="1"/>
</dbReference>
<reference evidence="1" key="1">
    <citation type="submission" date="2022-10" db="EMBL/GenBank/DDBJ databases">
        <authorList>
            <person name="Chen Y."/>
            <person name="Dougan E. K."/>
            <person name="Chan C."/>
            <person name="Rhodes N."/>
            <person name="Thang M."/>
        </authorList>
    </citation>
    <scope>NUCLEOTIDE SEQUENCE</scope>
</reference>
<gene>
    <name evidence="1" type="ORF">C1SCF055_LOCUS28943</name>
</gene>
<name>A0A9P1D4Y7_9DINO</name>
<dbReference type="EMBL" id="CAMXCT030003209">
    <property type="protein sequence ID" value="CAL4790357.1"/>
    <property type="molecule type" value="Genomic_DNA"/>
</dbReference>
<dbReference type="GO" id="GO:0051213">
    <property type="term" value="F:dioxygenase activity"/>
    <property type="evidence" value="ECO:0007669"/>
    <property type="project" value="UniProtKB-KW"/>
</dbReference>
<reference evidence="2" key="2">
    <citation type="submission" date="2024-04" db="EMBL/GenBank/DDBJ databases">
        <authorList>
            <person name="Chen Y."/>
            <person name="Shah S."/>
            <person name="Dougan E. K."/>
            <person name="Thang M."/>
            <person name="Chan C."/>
        </authorList>
    </citation>
    <scope>NUCLEOTIDE SEQUENCE [LARGE SCALE GENOMIC DNA]</scope>
</reference>
<accession>A0A9P1D4Y7</accession>
<dbReference type="Proteomes" id="UP001152797">
    <property type="component" value="Unassembled WGS sequence"/>
</dbReference>
<dbReference type="AlphaFoldDB" id="A0A9P1D4Y7"/>
<keyword evidence="3" id="KW-0223">Dioxygenase</keyword>
<dbReference type="OrthoDB" id="440191at2759"/>
<sequence length="346" mass="39256">MNRETGQIEKVNPDIVLFGVKIVLWVHRSALSDRSINSFSKNRHYQHPALTRRCQVEHGERQEFWLCPSAPLPQSRESPAAKEYRLQLRARFLLSTGHSKEQVADELEQALGWVTQSQMDVPPYVAEYNLRMLSLGIEPFRPASLLRNYAKDSRTPKASTWNVHKQCHGVRSQTLLRVDRTAATLVCLPASDVLMTSCNTCEIWTSRTIKDPRAFLLNNFYPDGNTSIALHQHDFWSAILSLGAPRVFTVDGDPVLLNDGDVIVIGTQRHSVPKMPEVKDGRVSVAIFWYPESRGPMCDRCGADAPLQESRDGLSYCQACWRDWQEEDHSDDAMLQVALQLSILEQ</sequence>
<dbReference type="Gene3D" id="2.60.120.590">
    <property type="entry name" value="Alpha-ketoglutarate-dependent dioxygenase AlkB-like"/>
    <property type="match status" value="1"/>
</dbReference>